<dbReference type="Pfam" id="PF16778">
    <property type="entry name" value="Phage_tail_APC"/>
    <property type="match status" value="1"/>
</dbReference>
<feature type="domain" description="Phage tail assembly chaperone-like" evidence="1">
    <location>
        <begin position="82"/>
        <end position="136"/>
    </location>
</feature>
<sequence>MNYFLHFNSNGRIFAQDIDGSNYPDSMSLNIGTNPIDITKNFIQDNQVALLPDKPNDNNYWEFDYENKVWIGDAVIASSQALAKRLTLLEQSDWTQIPNNPLATEQQTAWATYRQELRDITAQSGYPFNVIWPTPPT</sequence>
<organism evidence="2">
    <name type="scientific">uncultured Caudovirales phage</name>
    <dbReference type="NCBI Taxonomy" id="2100421"/>
    <lineage>
        <taxon>Viruses</taxon>
        <taxon>Duplodnaviria</taxon>
        <taxon>Heunggongvirae</taxon>
        <taxon>Uroviricota</taxon>
        <taxon>Caudoviricetes</taxon>
        <taxon>Peduoviridae</taxon>
        <taxon>Maltschvirus</taxon>
        <taxon>Maltschvirus maltsch</taxon>
    </lineage>
</organism>
<reference evidence="2" key="1">
    <citation type="submission" date="2020-05" db="EMBL/GenBank/DDBJ databases">
        <authorList>
            <person name="Chiriac C."/>
            <person name="Salcher M."/>
            <person name="Ghai R."/>
            <person name="Kavagutti S V."/>
        </authorList>
    </citation>
    <scope>NUCLEOTIDE SEQUENCE</scope>
</reference>
<accession>A0A6J7WGB0</accession>
<gene>
    <name evidence="2" type="ORF">UFOVP183_3</name>
</gene>
<dbReference type="Gene3D" id="6.10.140.1310">
    <property type="match status" value="1"/>
</dbReference>
<protein>
    <submittedName>
        <fullName evidence="2">Phage tail assembly chaperone protein</fullName>
    </submittedName>
</protein>
<dbReference type="EMBL" id="LR798226">
    <property type="protein sequence ID" value="CAB5206973.1"/>
    <property type="molecule type" value="Genomic_DNA"/>
</dbReference>
<proteinExistence type="predicted"/>
<dbReference type="InterPro" id="IPR031893">
    <property type="entry name" value="Phage_tail_APC"/>
</dbReference>
<evidence type="ECO:0000259" key="1">
    <source>
        <dbReference type="Pfam" id="PF16778"/>
    </source>
</evidence>
<name>A0A6J7WGB0_9CAUD</name>
<evidence type="ECO:0000313" key="2">
    <source>
        <dbReference type="EMBL" id="CAB5206973.1"/>
    </source>
</evidence>